<name>A0A1G4JH19_9SACH</name>
<dbReference type="Gene3D" id="3.90.70.10">
    <property type="entry name" value="Cysteine proteinases"/>
    <property type="match status" value="1"/>
</dbReference>
<dbReference type="Gene3D" id="3.10.20.90">
    <property type="entry name" value="Phosphatidylinositol 3-kinase Catalytic Subunit, Chain A, domain 1"/>
    <property type="match status" value="1"/>
</dbReference>
<dbReference type="FunFam" id="3.90.70.10:FF:000044">
    <property type="entry name" value="Ubiquitin carboxyl-terminal hydrolase 13"/>
    <property type="match status" value="1"/>
</dbReference>
<dbReference type="AlphaFoldDB" id="A0A1G4JH19"/>
<keyword evidence="5" id="KW-0833">Ubl conjugation pathway</keyword>
<dbReference type="InterPro" id="IPR001394">
    <property type="entry name" value="Peptidase_C19_UCH"/>
</dbReference>
<dbReference type="InterPro" id="IPR029346">
    <property type="entry name" value="USP_C"/>
</dbReference>
<accession>A0A1G4JH19</accession>
<feature type="domain" description="MATH" evidence="9">
    <location>
        <begin position="39"/>
        <end position="183"/>
    </location>
</feature>
<dbReference type="InterPro" id="IPR050164">
    <property type="entry name" value="Peptidase_C19"/>
</dbReference>
<dbReference type="EC" id="3.4.19.12" evidence="3"/>
<dbReference type="GO" id="GO:0031647">
    <property type="term" value="P:regulation of protein stability"/>
    <property type="evidence" value="ECO:0007669"/>
    <property type="project" value="TreeGrafter"/>
</dbReference>
<dbReference type="GO" id="GO:0016973">
    <property type="term" value="P:poly(A)+ mRNA export from nucleus"/>
    <property type="evidence" value="ECO:0007669"/>
    <property type="project" value="EnsemblFungi"/>
</dbReference>
<dbReference type="InterPro" id="IPR002083">
    <property type="entry name" value="MATH/TRAF_dom"/>
</dbReference>
<comment type="similarity">
    <text evidence="2">Belongs to the peptidase C19 family.</text>
</comment>
<dbReference type="InterPro" id="IPR038765">
    <property type="entry name" value="Papain-like_cys_pep_sf"/>
</dbReference>
<comment type="catalytic activity">
    <reaction evidence="1">
        <text>Thiol-dependent hydrolysis of ester, thioester, amide, peptide and isopeptide bonds formed by the C-terminal Gly of ubiquitin (a 76-residue protein attached to proteins as an intracellular targeting signal).</text>
        <dbReference type="EC" id="3.4.19.12"/>
    </reaction>
</comment>
<evidence type="ECO:0000313" key="12">
    <source>
        <dbReference type="Proteomes" id="UP000190274"/>
    </source>
</evidence>
<gene>
    <name evidence="11" type="ORF">LADA_0E14884G</name>
</gene>
<dbReference type="GO" id="GO:0006508">
    <property type="term" value="P:proteolysis"/>
    <property type="evidence" value="ECO:0007669"/>
    <property type="project" value="UniProtKB-KW"/>
</dbReference>
<evidence type="ECO:0000256" key="1">
    <source>
        <dbReference type="ARBA" id="ARBA00000707"/>
    </source>
</evidence>
<dbReference type="SUPFAM" id="SSF49599">
    <property type="entry name" value="TRAF domain-like"/>
    <property type="match status" value="1"/>
</dbReference>
<dbReference type="PROSITE" id="PS50235">
    <property type="entry name" value="USP_3"/>
    <property type="match status" value="1"/>
</dbReference>
<dbReference type="STRING" id="1266660.A0A1G4JH19"/>
<proteinExistence type="inferred from homology"/>
<dbReference type="InterPro" id="IPR018200">
    <property type="entry name" value="USP_CS"/>
</dbReference>
<feature type="domain" description="USP" evidence="10">
    <location>
        <begin position="209"/>
        <end position="533"/>
    </location>
</feature>
<dbReference type="GO" id="GO:0005634">
    <property type="term" value="C:nucleus"/>
    <property type="evidence" value="ECO:0007669"/>
    <property type="project" value="TreeGrafter"/>
</dbReference>
<dbReference type="PANTHER" id="PTHR24006:SF644">
    <property type="entry name" value="UBIQUITIN CARBOXYL-TERMINAL HYDROLASE 7"/>
    <property type="match status" value="1"/>
</dbReference>
<dbReference type="Proteomes" id="UP000190274">
    <property type="component" value="Chromosome E"/>
</dbReference>
<dbReference type="Pfam" id="PF00443">
    <property type="entry name" value="UCH"/>
    <property type="match status" value="1"/>
</dbReference>
<keyword evidence="12" id="KW-1185">Reference proteome</keyword>
<dbReference type="Pfam" id="PF14533">
    <property type="entry name" value="USP7_C2"/>
    <property type="match status" value="1"/>
</dbReference>
<dbReference type="GO" id="GO:0016579">
    <property type="term" value="P:protein deubiquitination"/>
    <property type="evidence" value="ECO:0007669"/>
    <property type="project" value="EnsemblFungi"/>
</dbReference>
<evidence type="ECO:0000259" key="9">
    <source>
        <dbReference type="PROSITE" id="PS50144"/>
    </source>
</evidence>
<dbReference type="Pfam" id="PF22486">
    <property type="entry name" value="MATH_2"/>
    <property type="match status" value="1"/>
</dbReference>
<evidence type="ECO:0000313" key="11">
    <source>
        <dbReference type="EMBL" id="SCU89331.1"/>
    </source>
</evidence>
<dbReference type="GO" id="GO:0005829">
    <property type="term" value="C:cytosol"/>
    <property type="evidence" value="ECO:0007669"/>
    <property type="project" value="EnsemblFungi"/>
</dbReference>
<evidence type="ECO:0000256" key="3">
    <source>
        <dbReference type="ARBA" id="ARBA00012759"/>
    </source>
</evidence>
<keyword evidence="7" id="KW-0788">Thiol protease</keyword>
<dbReference type="InterPro" id="IPR028889">
    <property type="entry name" value="USP"/>
</dbReference>
<dbReference type="GO" id="GO:0004843">
    <property type="term" value="F:cysteine-type deubiquitinase activity"/>
    <property type="evidence" value="ECO:0007669"/>
    <property type="project" value="UniProtKB-EC"/>
</dbReference>
<dbReference type="PANTHER" id="PTHR24006">
    <property type="entry name" value="UBIQUITIN CARBOXYL-TERMINAL HYDROLASE"/>
    <property type="match status" value="1"/>
</dbReference>
<dbReference type="InterPro" id="IPR024729">
    <property type="entry name" value="USP7_ICP0-binding_dom"/>
</dbReference>
<evidence type="ECO:0000256" key="5">
    <source>
        <dbReference type="ARBA" id="ARBA00022786"/>
    </source>
</evidence>
<evidence type="ECO:0000256" key="6">
    <source>
        <dbReference type="ARBA" id="ARBA00022801"/>
    </source>
</evidence>
<keyword evidence="6" id="KW-0378">Hydrolase</keyword>
<protein>
    <recommendedName>
        <fullName evidence="3">ubiquitinyl hydrolase 1</fullName>
        <ecNumber evidence="3">3.4.19.12</ecNumber>
    </recommendedName>
</protein>
<dbReference type="PROSITE" id="PS50144">
    <property type="entry name" value="MATH"/>
    <property type="match status" value="1"/>
</dbReference>
<dbReference type="InterPro" id="IPR008974">
    <property type="entry name" value="TRAF-like"/>
</dbReference>
<dbReference type="SUPFAM" id="SSF54001">
    <property type="entry name" value="Cysteine proteinases"/>
    <property type="match status" value="1"/>
</dbReference>
<sequence>MAESSSEDIIVGSVGELVELGRSINEVLPTVDSQETECEGGFTWKITDWNQLTEEKHISPRFTVGGYDWDVLLFPQGNHNKGVSMYLEPHPIPREHSESGQDSESEAVEDPDWHVCAQFAIGISRPGEDEKCQVFNVSHHRFCATDTDWGFATFMSLDTLKRRTSSRNSGFLVNGAVHISVFVRILEDPTGVLWHNFLNYDSKKLTGYIGFKNQGATCYLNSLLQSYFFTKMFRKIVYKIPSDKESPNDSVSLALQRSFYLLQKSHEPLDTVELTRSFGWDTGDAFTQHDVQELNRILMDRLETRMKGTSVEGVLNELFVGKMKSYIRCVNVKYESSRVEDFWDIQLNVKNLKGVQESFENYVEVEMMDGENQYAAQDFGLQDAKKGVVFESFPPVLHLQLKRFEYDFNYDQLVKINDRYEFPETIDLSPYLDPGIQKQGSVPCVYNLHCVLVHSGDISAGHYYAMIKPSVKDEWFRFDDDKVWRVTKKQAFDENFGHESLPDDKLRTFTREQYQNYLLARQTSAYMLVYIRQDMEDKVLEDVADIDVPSHVVSSIETELQEREKRRKEMEEMHLFTKVHVHSLSNFVNYQGFDLSPNERSKLYNPELHGEDEYATSLRVLKSTKLRDVKSEITKRLQLPRSCSINYWIMSYRKNYTLRLESMLYTELDNLSLEQVVHKMGISRTTSVDIFVEEPYLELSYLEKIKGIKNMSLTTLTSEKISELRLLASNGELPDSSEYLKDNEDDSQNVLIFLKSYDPDAPSLKGFGHALVKQTDEIFTLATLIGRMCPLDKQEKLYEEFQPDAIEPVESKMQFVTSELVDGDILVFPLQGTGSQGKCLSLLEQYDYLRYRIKISLTRITNTTEEYAVTDGIESELSLSVWISAKASYQELADAIAKRAGLDGSHIRTFAIYANGRFALKSDCHISDYLVKNYSRDSIPPFEFEVLSIPLREFEHLRSIKFYWLNDSYVHFQPYEFRVPSSCTIDDFMGKLQTRLNFDDKKKSEVLLWTNCDFKFQGILSPENVFQELSESFLFFGRALPEELALVNQLEDASSEAMDSMDETEEDDLAIQNNKSLTIKGKLVIVIQYFKDLENRHGISFLFNLIPGENCLGTRDRLHAKFGLGQKEFSKIKLGITMSSENGLTFKSLHGYTDEELSDIILFDILNNLDYICMDHPDRTRTQNYHGRPMVIKN</sequence>
<dbReference type="Gene3D" id="2.60.210.10">
    <property type="entry name" value="Apoptosis, Tumor Necrosis Factor Receptor Associated Protein 2, Chain A"/>
    <property type="match status" value="1"/>
</dbReference>
<dbReference type="GO" id="GO:0010995">
    <property type="term" value="P:free ubiquitin chain depolymerization"/>
    <property type="evidence" value="ECO:0007669"/>
    <property type="project" value="EnsemblFungi"/>
</dbReference>
<evidence type="ECO:0000256" key="8">
    <source>
        <dbReference type="SAM" id="MobiDB-lite"/>
    </source>
</evidence>
<evidence type="ECO:0000256" key="2">
    <source>
        <dbReference type="ARBA" id="ARBA00009085"/>
    </source>
</evidence>
<feature type="region of interest" description="Disordered" evidence="8">
    <location>
        <begin position="87"/>
        <end position="109"/>
    </location>
</feature>
<evidence type="ECO:0000259" key="10">
    <source>
        <dbReference type="PROSITE" id="PS50235"/>
    </source>
</evidence>
<dbReference type="PROSITE" id="PS00972">
    <property type="entry name" value="USP_1"/>
    <property type="match status" value="1"/>
</dbReference>
<keyword evidence="4" id="KW-0645">Protease</keyword>
<dbReference type="GO" id="GO:0005777">
    <property type="term" value="C:peroxisome"/>
    <property type="evidence" value="ECO:0007669"/>
    <property type="project" value="EnsemblFungi"/>
</dbReference>
<dbReference type="Pfam" id="PF12436">
    <property type="entry name" value="USP7_ICP0_bdg"/>
    <property type="match status" value="1"/>
</dbReference>
<organism evidence="11 12">
    <name type="scientific">Lachancea dasiensis</name>
    <dbReference type="NCBI Taxonomy" id="1072105"/>
    <lineage>
        <taxon>Eukaryota</taxon>
        <taxon>Fungi</taxon>
        <taxon>Dikarya</taxon>
        <taxon>Ascomycota</taxon>
        <taxon>Saccharomycotina</taxon>
        <taxon>Saccharomycetes</taxon>
        <taxon>Saccharomycetales</taxon>
        <taxon>Saccharomycetaceae</taxon>
        <taxon>Lachancea</taxon>
    </lineage>
</organism>
<dbReference type="OrthoDB" id="289038at2759"/>
<evidence type="ECO:0000256" key="7">
    <source>
        <dbReference type="ARBA" id="ARBA00022807"/>
    </source>
</evidence>
<reference evidence="12" key="1">
    <citation type="submission" date="2016-03" db="EMBL/GenBank/DDBJ databases">
        <authorList>
            <person name="Devillers H."/>
        </authorList>
    </citation>
    <scope>NUCLEOTIDE SEQUENCE [LARGE SCALE GENOMIC DNA]</scope>
</reference>
<dbReference type="SMART" id="SM00061">
    <property type="entry name" value="MATH"/>
    <property type="match status" value="1"/>
</dbReference>
<dbReference type="EMBL" id="LT598455">
    <property type="protein sequence ID" value="SCU89331.1"/>
    <property type="molecule type" value="Genomic_DNA"/>
</dbReference>
<evidence type="ECO:0000256" key="4">
    <source>
        <dbReference type="ARBA" id="ARBA00022670"/>
    </source>
</evidence>
<dbReference type="CDD" id="cd02659">
    <property type="entry name" value="peptidase_C19C"/>
    <property type="match status" value="1"/>
</dbReference>
<dbReference type="PROSITE" id="PS00973">
    <property type="entry name" value="USP_2"/>
    <property type="match status" value="1"/>
</dbReference>